<dbReference type="Proteomes" id="UP000005824">
    <property type="component" value="Unassembled WGS sequence"/>
</dbReference>
<feature type="compositionally biased region" description="Basic residues" evidence="1">
    <location>
        <begin position="712"/>
        <end position="721"/>
    </location>
</feature>
<evidence type="ECO:0000313" key="2">
    <source>
        <dbReference type="EMBL" id="EDY18943.1"/>
    </source>
</evidence>
<name>B4D3W3_9BACT</name>
<gene>
    <name evidence="2" type="ORF">CfE428DRAFT_3601</name>
</gene>
<comment type="caution">
    <text evidence="2">The sequence shown here is derived from an EMBL/GenBank/DDBJ whole genome shotgun (WGS) entry which is preliminary data.</text>
</comment>
<proteinExistence type="predicted"/>
<evidence type="ECO:0000313" key="3">
    <source>
        <dbReference type="Proteomes" id="UP000005824"/>
    </source>
</evidence>
<dbReference type="InParanoid" id="B4D3W3"/>
<accession>B4D3W3</accession>
<dbReference type="RefSeq" id="WP_006980926.1">
    <property type="nucleotide sequence ID" value="NZ_ABVL01000010.1"/>
</dbReference>
<protein>
    <submittedName>
        <fullName evidence="2">Uncharacterized protein</fullName>
    </submittedName>
</protein>
<evidence type="ECO:0000256" key="1">
    <source>
        <dbReference type="SAM" id="MobiDB-lite"/>
    </source>
</evidence>
<dbReference type="AlphaFoldDB" id="B4D3W3"/>
<feature type="compositionally biased region" description="Low complexity" evidence="1">
    <location>
        <begin position="693"/>
        <end position="708"/>
    </location>
</feature>
<dbReference type="STRING" id="497964.CfE428DRAFT_3601"/>
<dbReference type="EMBL" id="ABVL01000010">
    <property type="protein sequence ID" value="EDY18943.1"/>
    <property type="molecule type" value="Genomic_DNA"/>
</dbReference>
<sequence length="732" mass="81969">MIPTHFHSRYGFQGAASQHAFWRRIVFLSTGPIRFWVALWLLPVLLCATAFGSTHRHGKASTPASHTVLSDEDRQLFAWFDQLGLEDFSHAQLVRVRFLETTGGNKYEPDEPRGFLLWQRSQKCRVLLNDLTLVSVERKGKHAPKINAADWRIVSPDTEVNALLATLAKKTRDSEYEDLHQVYMDRLDLPAQAFVLARFCASHGREDLAGRLLRTIEPIWQQQHLTMDEAIQRQVGRALDWRATLAMADRQTNRHVLAALFQNIADHCPKAYFPEEDASRAEALRKMAKEDDTHAKVDPGDFAHLSPEEQARELIFRLRDDYTVEFDPWTRPWPSDPPRGNGAVDKLSALGRAAVPALLEALQDDRPSRDVLRGMAARSRSIRELAADALDKIVGVRLWELVPNSATMTETESWKALIAVATDWWQISQEKGGEAWLCAEVKAGGTGAATCLDALTKQFPEDAAKLTLLAIPKTADSRARGEMLMRLRDTDTNEVNEFLLGEVINGPTLGNRVAAAYLLNQRHRTEGAAAMVDECAKLPDALQFEPLPLTKAAPSPDMFRISENPDSTAQLLMFLLFSDAPNAIHTLQELLPRCEVQTRFMILNECGLRLSNLASYKNQPASASTLQALEEFLVAELQDDTALSDARFNRVKMTDMADFAAVQLNRHWPAKYHYSPHASADIRAKQLAALQSQTAHPTATTEAQETTAKPVSKTRKRKHRTTGAAEPQSQNF</sequence>
<reference evidence="2 3" key="1">
    <citation type="journal article" date="2011" name="J. Bacteriol.">
        <title>Genome sequence of Chthoniobacter flavus Ellin428, an aerobic heterotrophic soil bacterium.</title>
        <authorList>
            <person name="Kant R."/>
            <person name="van Passel M.W."/>
            <person name="Palva A."/>
            <person name="Lucas S."/>
            <person name="Lapidus A."/>
            <person name="Glavina Del Rio T."/>
            <person name="Dalin E."/>
            <person name="Tice H."/>
            <person name="Bruce D."/>
            <person name="Goodwin L."/>
            <person name="Pitluck S."/>
            <person name="Larimer F.W."/>
            <person name="Land M.L."/>
            <person name="Hauser L."/>
            <person name="Sangwan P."/>
            <person name="de Vos W.M."/>
            <person name="Janssen P.H."/>
            <person name="Smidt H."/>
        </authorList>
    </citation>
    <scope>NUCLEOTIDE SEQUENCE [LARGE SCALE GENOMIC DNA]</scope>
    <source>
        <strain evidence="2 3">Ellin428</strain>
    </source>
</reference>
<keyword evidence="3" id="KW-1185">Reference proteome</keyword>
<organism evidence="2 3">
    <name type="scientific">Chthoniobacter flavus Ellin428</name>
    <dbReference type="NCBI Taxonomy" id="497964"/>
    <lineage>
        <taxon>Bacteria</taxon>
        <taxon>Pseudomonadati</taxon>
        <taxon>Verrucomicrobiota</taxon>
        <taxon>Spartobacteria</taxon>
        <taxon>Chthoniobacterales</taxon>
        <taxon>Chthoniobacteraceae</taxon>
        <taxon>Chthoniobacter</taxon>
    </lineage>
</organism>
<feature type="region of interest" description="Disordered" evidence="1">
    <location>
        <begin position="689"/>
        <end position="732"/>
    </location>
</feature>